<dbReference type="RefSeq" id="WP_343936702.1">
    <property type="nucleotide sequence ID" value="NZ_BAAABU010000015.1"/>
</dbReference>
<accession>A0ABN0UDZ1</accession>
<dbReference type="InterPro" id="IPR002068">
    <property type="entry name" value="A-crystallin/Hsp20_dom"/>
</dbReference>
<feature type="domain" description="SHSP" evidence="3">
    <location>
        <begin position="25"/>
        <end position="134"/>
    </location>
</feature>
<gene>
    <name evidence="4" type="ORF">GCM10010492_53930</name>
</gene>
<dbReference type="Gene3D" id="2.60.40.790">
    <property type="match status" value="1"/>
</dbReference>
<sequence length="136" mass="15014">MTTIARLPSGWFPPEVVSLLEGNWPFGSRHAVHVEDFVENGTYVVRAELPGLDPESDIEVSTSGGRITINARREQETHDKQRTEFRYGEFSRTLTLPPGARADAVSASYRKGILEIRVPLADEPQGRTIPIGVAAE</sequence>
<dbReference type="InterPro" id="IPR008978">
    <property type="entry name" value="HSP20-like_chaperone"/>
</dbReference>
<evidence type="ECO:0000259" key="3">
    <source>
        <dbReference type="PROSITE" id="PS01031"/>
    </source>
</evidence>
<dbReference type="PROSITE" id="PS01031">
    <property type="entry name" value="SHSP"/>
    <property type="match status" value="1"/>
</dbReference>
<evidence type="ECO:0000256" key="2">
    <source>
        <dbReference type="RuleBase" id="RU003616"/>
    </source>
</evidence>
<comment type="similarity">
    <text evidence="1 2">Belongs to the small heat shock protein (HSP20) family.</text>
</comment>
<dbReference type="EMBL" id="BAAABU010000015">
    <property type="protein sequence ID" value="GAA0247466.1"/>
    <property type="molecule type" value="Genomic_DNA"/>
</dbReference>
<dbReference type="SUPFAM" id="SSF49764">
    <property type="entry name" value="HSP20-like chaperones"/>
    <property type="match status" value="1"/>
</dbReference>
<organism evidence="4 5">
    <name type="scientific">Saccharothrix mutabilis subsp. mutabilis</name>
    <dbReference type="NCBI Taxonomy" id="66855"/>
    <lineage>
        <taxon>Bacteria</taxon>
        <taxon>Bacillati</taxon>
        <taxon>Actinomycetota</taxon>
        <taxon>Actinomycetes</taxon>
        <taxon>Pseudonocardiales</taxon>
        <taxon>Pseudonocardiaceae</taxon>
        <taxon>Saccharothrix</taxon>
    </lineage>
</organism>
<dbReference type="Proteomes" id="UP001500416">
    <property type="component" value="Unassembled WGS sequence"/>
</dbReference>
<comment type="caution">
    <text evidence="4">The sequence shown here is derived from an EMBL/GenBank/DDBJ whole genome shotgun (WGS) entry which is preliminary data.</text>
</comment>
<dbReference type="Pfam" id="PF00011">
    <property type="entry name" value="HSP20"/>
    <property type="match status" value="1"/>
</dbReference>
<evidence type="ECO:0000313" key="4">
    <source>
        <dbReference type="EMBL" id="GAA0247466.1"/>
    </source>
</evidence>
<protein>
    <recommendedName>
        <fullName evidence="3">SHSP domain-containing protein</fullName>
    </recommendedName>
</protein>
<dbReference type="CDD" id="cd06464">
    <property type="entry name" value="ACD_sHsps-like"/>
    <property type="match status" value="1"/>
</dbReference>
<proteinExistence type="inferred from homology"/>
<dbReference type="PANTHER" id="PTHR11527">
    <property type="entry name" value="HEAT-SHOCK PROTEIN 20 FAMILY MEMBER"/>
    <property type="match status" value="1"/>
</dbReference>
<evidence type="ECO:0000256" key="1">
    <source>
        <dbReference type="PROSITE-ProRule" id="PRU00285"/>
    </source>
</evidence>
<dbReference type="InterPro" id="IPR031107">
    <property type="entry name" value="Small_HSP"/>
</dbReference>
<keyword evidence="5" id="KW-1185">Reference proteome</keyword>
<reference evidence="4 5" key="1">
    <citation type="journal article" date="2019" name="Int. J. Syst. Evol. Microbiol.">
        <title>The Global Catalogue of Microorganisms (GCM) 10K type strain sequencing project: providing services to taxonomists for standard genome sequencing and annotation.</title>
        <authorList>
            <consortium name="The Broad Institute Genomics Platform"/>
            <consortium name="The Broad Institute Genome Sequencing Center for Infectious Disease"/>
            <person name="Wu L."/>
            <person name="Ma J."/>
        </authorList>
    </citation>
    <scope>NUCLEOTIDE SEQUENCE [LARGE SCALE GENOMIC DNA]</scope>
    <source>
        <strain evidence="4 5">JCM 3380</strain>
    </source>
</reference>
<name>A0ABN0UDZ1_9PSEU</name>
<evidence type="ECO:0000313" key="5">
    <source>
        <dbReference type="Proteomes" id="UP001500416"/>
    </source>
</evidence>